<dbReference type="InterPro" id="IPR032675">
    <property type="entry name" value="LRR_dom_sf"/>
</dbReference>
<gene>
    <name evidence="1" type="ORF">CC1G_05584</name>
</gene>
<evidence type="ECO:0000313" key="2">
    <source>
        <dbReference type="Proteomes" id="UP000001861"/>
    </source>
</evidence>
<proteinExistence type="predicted"/>
<dbReference type="AlphaFoldDB" id="A8P1I3"/>
<dbReference type="GeneID" id="6014672"/>
<protein>
    <submittedName>
        <fullName evidence="1">Uncharacterized protein</fullName>
    </submittedName>
</protein>
<name>A8P1I3_COPC7</name>
<dbReference type="EMBL" id="AACS02000013">
    <property type="protein sequence ID" value="EAU83680.1"/>
    <property type="molecule type" value="Genomic_DNA"/>
</dbReference>
<accession>A8P1I3</accession>
<organism evidence="1 2">
    <name type="scientific">Coprinopsis cinerea (strain Okayama-7 / 130 / ATCC MYA-4618 / FGSC 9003)</name>
    <name type="common">Inky cap fungus</name>
    <name type="synonym">Hormographiella aspergillata</name>
    <dbReference type="NCBI Taxonomy" id="240176"/>
    <lineage>
        <taxon>Eukaryota</taxon>
        <taxon>Fungi</taxon>
        <taxon>Dikarya</taxon>
        <taxon>Basidiomycota</taxon>
        <taxon>Agaricomycotina</taxon>
        <taxon>Agaricomycetes</taxon>
        <taxon>Agaricomycetidae</taxon>
        <taxon>Agaricales</taxon>
        <taxon>Agaricineae</taxon>
        <taxon>Psathyrellaceae</taxon>
        <taxon>Coprinopsis</taxon>
    </lineage>
</organism>
<sequence>MSPFHPPLLLTRVSKQWRTVAEATPTLWSRLSFKLVVSFYGQSVEIDKLEAQRAAIIRWLTLAAGSEVSISISIIDNSRDLIVPQRHVADQLVDQLCESHFTNQWAQLSIAAELGEPYRSKLLSIPKDSLRSLKKLEYAPSQYSATPGRKLLGESSLIALPTLTSLALESLYGDTPLQDLPINWENITEIDLRLEKGDDLGWGPGSVDYLHSKCPKLQALSFHFGPSRLAMYHPSGDLTPKRFSNLTDLRIETAHNTVGPTICSEWMATLFVPSLVRFAYHNTNMGPDPESPILPFLRANTDNLGNLKEVELSGLLQNQLELLQFLEILGGSGTRVERLKFSWAEPANSYLSQRPVLLTDSILEKLTPSPSEEEGGTAIRQCLFPGLKYLDCGLVLPYCGEFTAEDLMRFLEGRFWASGKGAVAKLEYVGVDFYPEETKGPLSGWRSRFEDLGLHIDKDFRFELR</sequence>
<dbReference type="VEuPathDB" id="FungiDB:CC1G_05584"/>
<evidence type="ECO:0000313" key="1">
    <source>
        <dbReference type="EMBL" id="EAU83680.1"/>
    </source>
</evidence>
<dbReference type="InParanoid" id="A8P1I3"/>
<comment type="caution">
    <text evidence="1">The sequence shown here is derived from an EMBL/GenBank/DDBJ whole genome shotgun (WGS) entry which is preliminary data.</text>
</comment>
<dbReference type="Proteomes" id="UP000001861">
    <property type="component" value="Unassembled WGS sequence"/>
</dbReference>
<reference evidence="1 2" key="1">
    <citation type="journal article" date="2010" name="Proc. Natl. Acad. Sci. U.S.A.">
        <title>Insights into evolution of multicellular fungi from the assembled chromosomes of the mushroom Coprinopsis cinerea (Coprinus cinereus).</title>
        <authorList>
            <person name="Stajich J.E."/>
            <person name="Wilke S.K."/>
            <person name="Ahren D."/>
            <person name="Au C.H."/>
            <person name="Birren B.W."/>
            <person name="Borodovsky M."/>
            <person name="Burns C."/>
            <person name="Canback B."/>
            <person name="Casselton L.A."/>
            <person name="Cheng C.K."/>
            <person name="Deng J."/>
            <person name="Dietrich F.S."/>
            <person name="Fargo D.C."/>
            <person name="Farman M.L."/>
            <person name="Gathman A.C."/>
            <person name="Goldberg J."/>
            <person name="Guigo R."/>
            <person name="Hoegger P.J."/>
            <person name="Hooker J.B."/>
            <person name="Huggins A."/>
            <person name="James T.Y."/>
            <person name="Kamada T."/>
            <person name="Kilaru S."/>
            <person name="Kodira C."/>
            <person name="Kues U."/>
            <person name="Kupfer D."/>
            <person name="Kwan H.S."/>
            <person name="Lomsadze A."/>
            <person name="Li W."/>
            <person name="Lilly W.W."/>
            <person name="Ma L.J."/>
            <person name="Mackey A.J."/>
            <person name="Manning G."/>
            <person name="Martin F."/>
            <person name="Muraguchi H."/>
            <person name="Natvig D.O."/>
            <person name="Palmerini H."/>
            <person name="Ramesh M.A."/>
            <person name="Rehmeyer C.J."/>
            <person name="Roe B.A."/>
            <person name="Shenoy N."/>
            <person name="Stanke M."/>
            <person name="Ter-Hovhannisyan V."/>
            <person name="Tunlid A."/>
            <person name="Velagapudi R."/>
            <person name="Vision T.J."/>
            <person name="Zeng Q."/>
            <person name="Zolan M.E."/>
            <person name="Pukkila P.J."/>
        </authorList>
    </citation>
    <scope>NUCLEOTIDE SEQUENCE [LARGE SCALE GENOMIC DNA]</scope>
    <source>
        <strain evidence="2">Okayama-7 / 130 / ATCC MYA-4618 / FGSC 9003</strain>
    </source>
</reference>
<dbReference type="RefSeq" id="XP_001838103.1">
    <property type="nucleotide sequence ID" value="XM_001838051.1"/>
</dbReference>
<keyword evidence="2" id="KW-1185">Reference proteome</keyword>
<dbReference type="OrthoDB" id="2269034at2759"/>
<dbReference type="KEGG" id="cci:CC1G_05584"/>
<dbReference type="Gene3D" id="3.80.10.10">
    <property type="entry name" value="Ribonuclease Inhibitor"/>
    <property type="match status" value="1"/>
</dbReference>